<evidence type="ECO:0000256" key="1">
    <source>
        <dbReference type="SAM" id="Phobius"/>
    </source>
</evidence>
<keyword evidence="1" id="KW-0812">Transmembrane</keyword>
<dbReference type="EMBL" id="JBHTNZ010000001">
    <property type="protein sequence ID" value="MFD1459902.1"/>
    <property type="molecule type" value="Genomic_DNA"/>
</dbReference>
<evidence type="ECO:0000313" key="2">
    <source>
        <dbReference type="EMBL" id="MFD1459902.1"/>
    </source>
</evidence>
<accession>A0ABW4D5F5</accession>
<keyword evidence="1" id="KW-1133">Transmembrane helix</keyword>
<gene>
    <name evidence="2" type="ORF">ACFQ5D_00175</name>
</gene>
<sequence>MKNSSLFKLLPFIIPFAFLVPVLVTRSSRWFRRVDMSQLDT</sequence>
<proteinExistence type="predicted"/>
<comment type="caution">
    <text evidence="2">The sequence shown here is derived from an EMBL/GenBank/DDBJ whole genome shotgun (WGS) entry which is preliminary data.</text>
</comment>
<dbReference type="RefSeq" id="WP_267497643.1">
    <property type="nucleotide sequence ID" value="NZ_JAFFQR010000008.1"/>
</dbReference>
<keyword evidence="3" id="KW-1185">Reference proteome</keyword>
<evidence type="ECO:0000313" key="3">
    <source>
        <dbReference type="Proteomes" id="UP001597340"/>
    </source>
</evidence>
<organism evidence="2 3">
    <name type="scientific">Paenibacillus farraposensis</name>
    <dbReference type="NCBI Taxonomy" id="2807095"/>
    <lineage>
        <taxon>Bacteria</taxon>
        <taxon>Bacillati</taxon>
        <taxon>Bacillota</taxon>
        <taxon>Bacilli</taxon>
        <taxon>Bacillales</taxon>
        <taxon>Paenibacillaceae</taxon>
        <taxon>Paenibacillus</taxon>
    </lineage>
</organism>
<keyword evidence="1" id="KW-0472">Membrane</keyword>
<feature type="transmembrane region" description="Helical" evidence="1">
    <location>
        <begin position="6"/>
        <end position="24"/>
    </location>
</feature>
<dbReference type="Proteomes" id="UP001597340">
    <property type="component" value="Unassembled WGS sequence"/>
</dbReference>
<name>A0ABW4D5F5_9BACL</name>
<reference evidence="3" key="1">
    <citation type="journal article" date="2019" name="Int. J. Syst. Evol. Microbiol.">
        <title>The Global Catalogue of Microorganisms (GCM) 10K type strain sequencing project: providing services to taxonomists for standard genome sequencing and annotation.</title>
        <authorList>
            <consortium name="The Broad Institute Genomics Platform"/>
            <consortium name="The Broad Institute Genome Sequencing Center for Infectious Disease"/>
            <person name="Wu L."/>
            <person name="Ma J."/>
        </authorList>
    </citation>
    <scope>NUCLEOTIDE SEQUENCE [LARGE SCALE GENOMIC DNA]</scope>
    <source>
        <strain evidence="3">CCM 9147</strain>
    </source>
</reference>
<protein>
    <submittedName>
        <fullName evidence="2">Uncharacterized protein</fullName>
    </submittedName>
</protein>